<dbReference type="OrthoDB" id="9797664at2"/>
<name>A0A5P2G9G1_9BACT</name>
<dbReference type="KEGG" id="arac:E0W69_014705"/>
<dbReference type="InterPro" id="IPR017996">
    <property type="entry name" value="MRJP/yellow-related"/>
</dbReference>
<protein>
    <submittedName>
        <fullName evidence="4">Gluconolactonase</fullName>
    </submittedName>
</protein>
<evidence type="ECO:0000256" key="3">
    <source>
        <dbReference type="SAM" id="SignalP"/>
    </source>
</evidence>
<dbReference type="PANTHER" id="PTHR10009:SF18">
    <property type="entry name" value="PROTEIN YELLOW-LIKE PROTEIN"/>
    <property type="match status" value="1"/>
</dbReference>
<dbReference type="AlphaFoldDB" id="A0A5P2G9G1"/>
<sequence>MKKLIAIIVAAFTLSNSNAQMEKYHSDKLETVIDLGEYQAIGVAVSPKNRVFISFPKRGGKYDMGLAEIEHGKKVVFPDNSWNDNNLDEDHHFLNVQDLVVDGSNNLWVLDSKPASKGSIAGLNAGGDTVGHFKMLKIDLNTNKVVAVYHFNGLDKSHSGLNDMRIDVDRQLAYLSDPGQAAIVVLDLKTDQARTVLAKSKYTTADTNIVLTYDGHQMRNQQGKPFVSNVNGIALTRDYKYFYFKPINCDELYRIDTKYLSDAQLSDAELMSHVEAVGNVGITHGLVADAKGNIYLTTSTNYTITYISPDGKIHTLLQDSRLLWPDSLGIGTDGYVYFSCSQLQREAPWNNGKDERVLPYRIYRVKLPK</sequence>
<evidence type="ECO:0000256" key="2">
    <source>
        <dbReference type="ARBA" id="ARBA00022525"/>
    </source>
</evidence>
<keyword evidence="2" id="KW-0964">Secreted</keyword>
<proteinExistence type="predicted"/>
<organism evidence="4 5">
    <name type="scientific">Rhizosphaericola mali</name>
    <dbReference type="NCBI Taxonomy" id="2545455"/>
    <lineage>
        <taxon>Bacteria</taxon>
        <taxon>Pseudomonadati</taxon>
        <taxon>Bacteroidota</taxon>
        <taxon>Chitinophagia</taxon>
        <taxon>Chitinophagales</taxon>
        <taxon>Chitinophagaceae</taxon>
        <taxon>Rhizosphaericola</taxon>
    </lineage>
</organism>
<dbReference type="PANTHER" id="PTHR10009">
    <property type="entry name" value="PROTEIN YELLOW-RELATED"/>
    <property type="match status" value="1"/>
</dbReference>
<gene>
    <name evidence="4" type="ORF">E0W69_014705</name>
</gene>
<dbReference type="Pfam" id="PF03022">
    <property type="entry name" value="MRJP"/>
    <property type="match status" value="1"/>
</dbReference>
<evidence type="ECO:0000256" key="1">
    <source>
        <dbReference type="ARBA" id="ARBA00004613"/>
    </source>
</evidence>
<dbReference type="SUPFAM" id="SSF101898">
    <property type="entry name" value="NHL repeat"/>
    <property type="match status" value="1"/>
</dbReference>
<reference evidence="4 5" key="1">
    <citation type="submission" date="2019-09" db="EMBL/GenBank/DDBJ databases">
        <title>Complete genome sequence of Arachidicoccus sp. B3-10 isolated from apple orchard soil.</title>
        <authorList>
            <person name="Kim H.S."/>
            <person name="Han K.-I."/>
            <person name="Suh M.K."/>
            <person name="Lee K.C."/>
            <person name="Eom M.K."/>
            <person name="Kim J.-S."/>
            <person name="Kang S.W."/>
            <person name="Sin Y."/>
            <person name="Lee J.-S."/>
        </authorList>
    </citation>
    <scope>NUCLEOTIDE SEQUENCE [LARGE SCALE GENOMIC DNA]</scope>
    <source>
        <strain evidence="4 5">B3-10</strain>
    </source>
</reference>
<dbReference type="GO" id="GO:0005576">
    <property type="term" value="C:extracellular region"/>
    <property type="evidence" value="ECO:0007669"/>
    <property type="project" value="UniProtKB-SubCell"/>
</dbReference>
<keyword evidence="3" id="KW-0732">Signal</keyword>
<dbReference type="Gene3D" id="2.120.10.30">
    <property type="entry name" value="TolB, C-terminal domain"/>
    <property type="match status" value="1"/>
</dbReference>
<keyword evidence="5" id="KW-1185">Reference proteome</keyword>
<dbReference type="Proteomes" id="UP000292424">
    <property type="component" value="Chromosome"/>
</dbReference>
<feature type="chain" id="PRO_5024354167" evidence="3">
    <location>
        <begin position="20"/>
        <end position="369"/>
    </location>
</feature>
<evidence type="ECO:0000313" key="4">
    <source>
        <dbReference type="EMBL" id="QES89853.1"/>
    </source>
</evidence>
<feature type="signal peptide" evidence="3">
    <location>
        <begin position="1"/>
        <end position="19"/>
    </location>
</feature>
<evidence type="ECO:0000313" key="5">
    <source>
        <dbReference type="Proteomes" id="UP000292424"/>
    </source>
</evidence>
<comment type="subcellular location">
    <subcellularLocation>
        <location evidence="1">Secreted</location>
    </subcellularLocation>
</comment>
<dbReference type="InterPro" id="IPR011042">
    <property type="entry name" value="6-blade_b-propeller_TolB-like"/>
</dbReference>
<accession>A0A5P2G9G1</accession>
<dbReference type="EMBL" id="CP044016">
    <property type="protein sequence ID" value="QES89853.1"/>
    <property type="molecule type" value="Genomic_DNA"/>
</dbReference>
<dbReference type="RefSeq" id="WP_131330811.1">
    <property type="nucleotide sequence ID" value="NZ_CP044016.1"/>
</dbReference>